<name>A0A3E2V814_9FIRM</name>
<evidence type="ECO:0000313" key="1">
    <source>
        <dbReference type="EMBL" id="RGC06580.1"/>
    </source>
</evidence>
<comment type="caution">
    <text evidence="1">The sequence shown here is derived from an EMBL/GenBank/DDBJ whole genome shotgun (WGS) entry which is preliminary data.</text>
</comment>
<accession>A0A3E2V814</accession>
<sequence>MYDHDYYAKMDKAMVRGLKAVARSVGYGFTGLYHYLKKQPTRLYEYIRYQIQLERDDQRETEIRFENLKQHGHI</sequence>
<organism evidence="1 2">
    <name type="scientific">Faecalibacterium prausnitzii</name>
    <dbReference type="NCBI Taxonomy" id="853"/>
    <lineage>
        <taxon>Bacteria</taxon>
        <taxon>Bacillati</taxon>
        <taxon>Bacillota</taxon>
        <taxon>Clostridia</taxon>
        <taxon>Eubacteriales</taxon>
        <taxon>Oscillospiraceae</taxon>
        <taxon>Faecalibacterium</taxon>
    </lineage>
</organism>
<reference evidence="1 2" key="1">
    <citation type="submission" date="2018-08" db="EMBL/GenBank/DDBJ databases">
        <title>A genome reference for cultivated species of the human gut microbiota.</title>
        <authorList>
            <person name="Zou Y."/>
            <person name="Xue W."/>
            <person name="Luo G."/>
        </authorList>
    </citation>
    <scope>NUCLEOTIDE SEQUENCE [LARGE SCALE GENOMIC DNA]</scope>
    <source>
        <strain evidence="1 2">AM42-11AC</strain>
    </source>
</reference>
<dbReference type="Proteomes" id="UP000261079">
    <property type="component" value="Unassembled WGS sequence"/>
</dbReference>
<evidence type="ECO:0000313" key="2">
    <source>
        <dbReference type="Proteomes" id="UP000261079"/>
    </source>
</evidence>
<protein>
    <submittedName>
        <fullName evidence="1">Uncharacterized protein</fullName>
    </submittedName>
</protein>
<gene>
    <name evidence="1" type="ORF">DW905_04740</name>
</gene>
<proteinExistence type="predicted"/>
<dbReference type="AlphaFoldDB" id="A0A3E2V814"/>
<dbReference type="EMBL" id="QVEZ01000002">
    <property type="protein sequence ID" value="RGC06580.1"/>
    <property type="molecule type" value="Genomic_DNA"/>
</dbReference>
<dbReference type="RefSeq" id="WP_117535325.1">
    <property type="nucleotide sequence ID" value="NZ_QVEZ01000002.1"/>
</dbReference>